<feature type="active site" evidence="6">
    <location>
        <position position="164"/>
    </location>
</feature>
<keyword evidence="5 6" id="KW-0238">DNA-binding</keyword>
<gene>
    <name evidence="8" type="ORF">ACFOYY_11615</name>
</gene>
<reference evidence="9" key="1">
    <citation type="journal article" date="2019" name="Int. J. Syst. Evol. Microbiol.">
        <title>The Global Catalogue of Microorganisms (GCM) 10K type strain sequencing project: providing services to taxonomists for standard genome sequencing and annotation.</title>
        <authorList>
            <consortium name="The Broad Institute Genomics Platform"/>
            <consortium name="The Broad Institute Genome Sequencing Center for Infectious Disease"/>
            <person name="Wu L."/>
            <person name="Ma J."/>
        </authorList>
    </citation>
    <scope>NUCLEOTIDE SEQUENCE [LARGE SCALE GENOMIC DNA]</scope>
    <source>
        <strain evidence="9">TBRC 7912</strain>
    </source>
</reference>
<proteinExistence type="inferred from homology"/>
<dbReference type="InterPro" id="IPR029494">
    <property type="entry name" value="DarT"/>
</dbReference>
<feature type="binding site" evidence="6">
    <location>
        <position position="26"/>
    </location>
    <ligand>
        <name>NAD(+)</name>
        <dbReference type="ChEBI" id="CHEBI:57540"/>
    </ligand>
</feature>
<accession>A0ABV8EWL6</accession>
<dbReference type="PROSITE" id="PS52018">
    <property type="entry name" value="DART"/>
    <property type="match status" value="1"/>
</dbReference>
<dbReference type="Pfam" id="PF14487">
    <property type="entry name" value="DarT"/>
    <property type="match status" value="1"/>
</dbReference>
<evidence type="ECO:0000256" key="5">
    <source>
        <dbReference type="ARBA" id="ARBA00023125"/>
    </source>
</evidence>
<feature type="domain" description="DarT" evidence="7">
    <location>
        <begin position="5"/>
        <end position="211"/>
    </location>
</feature>
<evidence type="ECO:0000256" key="6">
    <source>
        <dbReference type="PROSITE-ProRule" id="PRU01362"/>
    </source>
</evidence>
<feature type="binding site" evidence="6">
    <location>
        <position position="50"/>
    </location>
    <ligand>
        <name>NAD(+)</name>
        <dbReference type="ChEBI" id="CHEBI:57540"/>
    </ligand>
</feature>
<keyword evidence="4 6" id="KW-0548">Nucleotidyltransferase</keyword>
<evidence type="ECO:0000256" key="3">
    <source>
        <dbReference type="ARBA" id="ARBA00022679"/>
    </source>
</evidence>
<dbReference type="Proteomes" id="UP001595698">
    <property type="component" value="Unassembled WGS sequence"/>
</dbReference>
<keyword evidence="1 6" id="KW-1277">Toxin-antitoxin system</keyword>
<evidence type="ECO:0000256" key="1">
    <source>
        <dbReference type="ARBA" id="ARBA00022649"/>
    </source>
</evidence>
<dbReference type="EMBL" id="JBHSBC010000011">
    <property type="protein sequence ID" value="MFC3980774.1"/>
    <property type="molecule type" value="Genomic_DNA"/>
</dbReference>
<comment type="caution">
    <text evidence="8">The sequence shown here is derived from an EMBL/GenBank/DDBJ whole genome shotgun (WGS) entry which is preliminary data.</text>
</comment>
<evidence type="ECO:0000256" key="4">
    <source>
        <dbReference type="ARBA" id="ARBA00022695"/>
    </source>
</evidence>
<sequence>MYHDRRIYHFTHVKNLPRILKEGALLSDSLVQAGQKLTVEVGDLHVKKQRRSMKVTLPPGGCPADYVPFYFAPRSPMLYVINKGGVEQYREGQEPLIYLVSSVDRIVSEQLDWVFTDGNCASGITEYFNDLENLKQAVDWPLMGSMIWKNTAEDPDRMRRRMAEFLVHRQVPRNCLLGIATKTKEIEKEVKEIFQKRNESIYVDTRSNWYY</sequence>
<evidence type="ECO:0000259" key="7">
    <source>
        <dbReference type="PROSITE" id="PS52018"/>
    </source>
</evidence>
<comment type="catalytic activity">
    <reaction evidence="6">
        <text>a thymidine in DNA + NAD(+) = an N-(ADP-alpha-D-ribosyl)-thymidine in DNA + nicotinamide + H(+)</text>
        <dbReference type="Rhea" id="RHEA:71651"/>
        <dbReference type="Rhea" id="RHEA-COMP:13556"/>
        <dbReference type="Rhea" id="RHEA-COMP:18051"/>
        <dbReference type="ChEBI" id="CHEBI:15378"/>
        <dbReference type="ChEBI" id="CHEBI:17154"/>
        <dbReference type="ChEBI" id="CHEBI:57540"/>
        <dbReference type="ChEBI" id="CHEBI:137386"/>
        <dbReference type="ChEBI" id="CHEBI:191199"/>
    </reaction>
</comment>
<keyword evidence="3 6" id="KW-0808">Transferase</keyword>
<feature type="binding site" evidence="6">
    <location>
        <begin position="9"/>
        <end position="11"/>
    </location>
    <ligand>
        <name>NAD(+)</name>
        <dbReference type="ChEBI" id="CHEBI:57540"/>
    </ligand>
</feature>
<comment type="caution">
    <text evidence="6">Lacks conserved residue(s) required for the propagation of feature annotation.</text>
</comment>
<comment type="similarity">
    <text evidence="6">Belongs to the DarT ADP-ribosyltransferase family.</text>
</comment>
<feature type="active site" description="Proton acceptor" evidence="6">
    <location>
        <position position="50"/>
    </location>
</feature>
<dbReference type="RefSeq" id="WP_386189783.1">
    <property type="nucleotide sequence ID" value="NZ_JBHSBC010000011.1"/>
</dbReference>
<evidence type="ECO:0000313" key="9">
    <source>
        <dbReference type="Proteomes" id="UP001595698"/>
    </source>
</evidence>
<evidence type="ECO:0000256" key="2">
    <source>
        <dbReference type="ARBA" id="ARBA00022676"/>
    </source>
</evidence>
<name>A0ABV8EWL6_9ACTN</name>
<evidence type="ECO:0000313" key="8">
    <source>
        <dbReference type="EMBL" id="MFC3980774.1"/>
    </source>
</evidence>
<organism evidence="8 9">
    <name type="scientific">Streptosporangium jomthongense</name>
    <dbReference type="NCBI Taxonomy" id="1193683"/>
    <lineage>
        <taxon>Bacteria</taxon>
        <taxon>Bacillati</taxon>
        <taxon>Actinomycetota</taxon>
        <taxon>Actinomycetes</taxon>
        <taxon>Streptosporangiales</taxon>
        <taxon>Streptosporangiaceae</taxon>
        <taxon>Streptosporangium</taxon>
    </lineage>
</organism>
<protein>
    <submittedName>
        <fullName evidence="8">DUF4433 domain-containing protein</fullName>
    </submittedName>
</protein>
<keyword evidence="9" id="KW-1185">Reference proteome</keyword>
<keyword evidence="2 6" id="KW-0328">Glycosyltransferase</keyword>